<evidence type="ECO:0000259" key="9">
    <source>
        <dbReference type="Pfam" id="PF02668"/>
    </source>
</evidence>
<comment type="cofactor">
    <cofactor evidence="1">
        <name>Fe(2+)</name>
        <dbReference type="ChEBI" id="CHEBI:29033"/>
    </cofactor>
</comment>
<evidence type="ECO:0000256" key="2">
    <source>
        <dbReference type="ARBA" id="ARBA00005022"/>
    </source>
</evidence>
<dbReference type="Gene3D" id="3.30.2020.30">
    <property type="match status" value="1"/>
</dbReference>
<evidence type="ECO:0000256" key="7">
    <source>
        <dbReference type="ARBA" id="ARBA00023002"/>
    </source>
</evidence>
<dbReference type="InterPro" id="IPR010376">
    <property type="entry name" value="GBBH-like_N"/>
</dbReference>
<keyword evidence="5" id="KW-0124">Carnitine biosynthesis</keyword>
<evidence type="ECO:0000313" key="12">
    <source>
        <dbReference type="Proteomes" id="UP000593567"/>
    </source>
</evidence>
<dbReference type="InterPro" id="IPR042098">
    <property type="entry name" value="TauD-like_sf"/>
</dbReference>
<evidence type="ECO:0008006" key="13">
    <source>
        <dbReference type="Google" id="ProtNLM"/>
    </source>
</evidence>
<comment type="caution">
    <text evidence="11">The sequence shown here is derived from an EMBL/GenBank/DDBJ whole genome shotgun (WGS) entry which is preliminary data.</text>
</comment>
<dbReference type="GO" id="GO:0016706">
    <property type="term" value="F:2-oxoglutarate-dependent dioxygenase activity"/>
    <property type="evidence" value="ECO:0007669"/>
    <property type="project" value="UniProtKB-ARBA"/>
</dbReference>
<name>A0A7J7JPY4_BUGNE</name>
<protein>
    <recommendedName>
        <fullName evidence="13">Gamma-butyrobetaine dioxygenase</fullName>
    </recommendedName>
</protein>
<dbReference type="PANTHER" id="PTHR10696:SF33">
    <property type="entry name" value="GAMMA-BUTYROBETAINE DIOXYGENASE"/>
    <property type="match status" value="1"/>
</dbReference>
<comment type="pathway">
    <text evidence="2">Amine and polyamine biosynthesis; carnitine biosynthesis.</text>
</comment>
<organism evidence="11 12">
    <name type="scientific">Bugula neritina</name>
    <name type="common">Brown bryozoan</name>
    <name type="synonym">Sertularia neritina</name>
    <dbReference type="NCBI Taxonomy" id="10212"/>
    <lineage>
        <taxon>Eukaryota</taxon>
        <taxon>Metazoa</taxon>
        <taxon>Spiralia</taxon>
        <taxon>Lophotrochozoa</taxon>
        <taxon>Bryozoa</taxon>
        <taxon>Gymnolaemata</taxon>
        <taxon>Cheilostomatida</taxon>
        <taxon>Flustrina</taxon>
        <taxon>Buguloidea</taxon>
        <taxon>Bugulidae</taxon>
        <taxon>Bugula</taxon>
    </lineage>
</organism>
<dbReference type="OrthoDB" id="406634at2759"/>
<dbReference type="EMBL" id="VXIV02002044">
    <property type="protein sequence ID" value="KAF6027694.1"/>
    <property type="molecule type" value="Genomic_DNA"/>
</dbReference>
<evidence type="ECO:0000313" key="11">
    <source>
        <dbReference type="EMBL" id="KAF6027694.1"/>
    </source>
</evidence>
<dbReference type="FunFam" id="3.30.2020.30:FF:000002">
    <property type="entry name" value="Putative gamma-butyrobetaine dioxygenase"/>
    <property type="match status" value="1"/>
</dbReference>
<keyword evidence="8" id="KW-0408">Iron</keyword>
<accession>A0A7J7JPY4</accession>
<evidence type="ECO:0000256" key="5">
    <source>
        <dbReference type="ARBA" id="ARBA00022873"/>
    </source>
</evidence>
<keyword evidence="6" id="KW-0223">Dioxygenase</keyword>
<dbReference type="InterPro" id="IPR003819">
    <property type="entry name" value="TauD/TfdA-like"/>
</dbReference>
<dbReference type="GO" id="GO:0045329">
    <property type="term" value="P:carnitine biosynthetic process"/>
    <property type="evidence" value="ECO:0007669"/>
    <property type="project" value="UniProtKB-UniPathway"/>
</dbReference>
<comment type="similarity">
    <text evidence="3">Belongs to the gamma-BBH/TMLD family.</text>
</comment>
<dbReference type="UniPathway" id="UPA00118"/>
<dbReference type="SUPFAM" id="SSF51197">
    <property type="entry name" value="Clavaminate synthase-like"/>
    <property type="match status" value="1"/>
</dbReference>
<dbReference type="Proteomes" id="UP000593567">
    <property type="component" value="Unassembled WGS sequence"/>
</dbReference>
<keyword evidence="4" id="KW-0479">Metal-binding</keyword>
<sequence length="410" mass="47511">MKLCSGQRDVEFYADSLLPHKNVVIQSAVVNEKRRLEVVINGEKLQYPGVWVRQNCHCPECFNPVTQSYISSLKKVAYENLKLKSAEVSETGDSVRCEHTDGHITEFDALWLYNRRMTKDGAKERHATLKISTPVSWPNPSDMVVKRISYKEVTETYEGFETFGKSIIEDGIVIMTEAPEGQVFKDFIQKTGLTRTANHYGEFWYVKSEPNPTNFAYTTSELDFHIDQPYLYNDLNIQVLHFLNQVTVGGENIMSDAVKAANILKERNPEYYHALTTTEFVYEDLVAHETHSPQFFLTKSTPVINLDENGQPKAIKWSHSCRSSFFNGLPEQYELLMKAAQEYHKILYEFAIEIKNQPGDMMVFDNRRLVHGRKAFGSDEPRLIEGWYFDWDMLYSYLRVAMMKRKKVEP</sequence>
<feature type="domain" description="Gamma-butyrobetaine hydroxylase-like N-terminal" evidence="10">
    <location>
        <begin position="32"/>
        <end position="113"/>
    </location>
</feature>
<dbReference type="Pfam" id="PF06155">
    <property type="entry name" value="GBBH-like_N"/>
    <property type="match status" value="1"/>
</dbReference>
<dbReference type="AlphaFoldDB" id="A0A7J7JPY4"/>
<keyword evidence="12" id="KW-1185">Reference proteome</keyword>
<reference evidence="11" key="1">
    <citation type="submission" date="2020-06" db="EMBL/GenBank/DDBJ databases">
        <title>Draft genome of Bugula neritina, a colonial animal packing powerful symbionts and potential medicines.</title>
        <authorList>
            <person name="Rayko M."/>
        </authorList>
    </citation>
    <scope>NUCLEOTIDE SEQUENCE [LARGE SCALE GENOMIC DNA]</scope>
    <source>
        <strain evidence="11">Kwan_BN1</strain>
    </source>
</reference>
<gene>
    <name evidence="11" type="ORF">EB796_013997</name>
</gene>
<feature type="domain" description="TauD/TfdA-like" evidence="9">
    <location>
        <begin position="180"/>
        <end position="386"/>
    </location>
</feature>
<dbReference type="Pfam" id="PF02668">
    <property type="entry name" value="TauD"/>
    <property type="match status" value="1"/>
</dbReference>
<dbReference type="GO" id="GO:0046872">
    <property type="term" value="F:metal ion binding"/>
    <property type="evidence" value="ECO:0007669"/>
    <property type="project" value="UniProtKB-KW"/>
</dbReference>
<keyword evidence="7" id="KW-0560">Oxidoreductase</keyword>
<dbReference type="PANTHER" id="PTHR10696">
    <property type="entry name" value="GAMMA-BUTYROBETAINE HYDROXYLASE-RELATED"/>
    <property type="match status" value="1"/>
</dbReference>
<proteinExistence type="inferred from homology"/>
<dbReference type="Gene3D" id="3.60.130.10">
    <property type="entry name" value="Clavaminate synthase-like"/>
    <property type="match status" value="1"/>
</dbReference>
<evidence type="ECO:0000256" key="1">
    <source>
        <dbReference type="ARBA" id="ARBA00001954"/>
    </source>
</evidence>
<evidence type="ECO:0000259" key="10">
    <source>
        <dbReference type="Pfam" id="PF06155"/>
    </source>
</evidence>
<dbReference type="GO" id="GO:0005739">
    <property type="term" value="C:mitochondrion"/>
    <property type="evidence" value="ECO:0007669"/>
    <property type="project" value="TreeGrafter"/>
</dbReference>
<evidence type="ECO:0000256" key="8">
    <source>
        <dbReference type="ARBA" id="ARBA00023004"/>
    </source>
</evidence>
<evidence type="ECO:0000256" key="6">
    <source>
        <dbReference type="ARBA" id="ARBA00022964"/>
    </source>
</evidence>
<dbReference type="InterPro" id="IPR038492">
    <property type="entry name" value="GBBH-like_N_sf"/>
</dbReference>
<evidence type="ECO:0000256" key="3">
    <source>
        <dbReference type="ARBA" id="ARBA00008654"/>
    </source>
</evidence>
<evidence type="ECO:0000256" key="4">
    <source>
        <dbReference type="ARBA" id="ARBA00022723"/>
    </source>
</evidence>
<dbReference type="InterPro" id="IPR050411">
    <property type="entry name" value="AlphaKG_dependent_hydroxylases"/>
</dbReference>